<protein>
    <submittedName>
        <fullName evidence="1">Uncharacterized protein</fullName>
    </submittedName>
</protein>
<evidence type="ECO:0000313" key="2">
    <source>
        <dbReference type="Proteomes" id="UP000886501"/>
    </source>
</evidence>
<comment type="caution">
    <text evidence="1">The sequence shown here is derived from an EMBL/GenBank/DDBJ whole genome shotgun (WGS) entry which is preliminary data.</text>
</comment>
<organism evidence="1 2">
    <name type="scientific">Thelephora ganbajun</name>
    <name type="common">Ganba fungus</name>
    <dbReference type="NCBI Taxonomy" id="370292"/>
    <lineage>
        <taxon>Eukaryota</taxon>
        <taxon>Fungi</taxon>
        <taxon>Dikarya</taxon>
        <taxon>Basidiomycota</taxon>
        <taxon>Agaricomycotina</taxon>
        <taxon>Agaricomycetes</taxon>
        <taxon>Thelephorales</taxon>
        <taxon>Thelephoraceae</taxon>
        <taxon>Thelephora</taxon>
    </lineage>
</organism>
<reference evidence="1" key="2">
    <citation type="journal article" date="2020" name="Nat. Commun.">
        <title>Large-scale genome sequencing of mycorrhizal fungi provides insights into the early evolution of symbiotic traits.</title>
        <authorList>
            <person name="Miyauchi S."/>
            <person name="Kiss E."/>
            <person name="Kuo A."/>
            <person name="Drula E."/>
            <person name="Kohler A."/>
            <person name="Sanchez-Garcia M."/>
            <person name="Morin E."/>
            <person name="Andreopoulos B."/>
            <person name="Barry K.W."/>
            <person name="Bonito G."/>
            <person name="Buee M."/>
            <person name="Carver A."/>
            <person name="Chen C."/>
            <person name="Cichocki N."/>
            <person name="Clum A."/>
            <person name="Culley D."/>
            <person name="Crous P.W."/>
            <person name="Fauchery L."/>
            <person name="Girlanda M."/>
            <person name="Hayes R.D."/>
            <person name="Keri Z."/>
            <person name="LaButti K."/>
            <person name="Lipzen A."/>
            <person name="Lombard V."/>
            <person name="Magnuson J."/>
            <person name="Maillard F."/>
            <person name="Murat C."/>
            <person name="Nolan M."/>
            <person name="Ohm R.A."/>
            <person name="Pangilinan J."/>
            <person name="Pereira M.F."/>
            <person name="Perotto S."/>
            <person name="Peter M."/>
            <person name="Pfister S."/>
            <person name="Riley R."/>
            <person name="Sitrit Y."/>
            <person name="Stielow J.B."/>
            <person name="Szollosi G."/>
            <person name="Zifcakova L."/>
            <person name="Stursova M."/>
            <person name="Spatafora J.W."/>
            <person name="Tedersoo L."/>
            <person name="Vaario L.M."/>
            <person name="Yamada A."/>
            <person name="Yan M."/>
            <person name="Wang P."/>
            <person name="Xu J."/>
            <person name="Bruns T."/>
            <person name="Baldrian P."/>
            <person name="Vilgalys R."/>
            <person name="Dunand C."/>
            <person name="Henrissat B."/>
            <person name="Grigoriev I.V."/>
            <person name="Hibbett D."/>
            <person name="Nagy L.G."/>
            <person name="Martin F.M."/>
        </authorList>
    </citation>
    <scope>NUCLEOTIDE SEQUENCE</scope>
    <source>
        <strain evidence="1">P2</strain>
    </source>
</reference>
<keyword evidence="2" id="KW-1185">Reference proteome</keyword>
<evidence type="ECO:0000313" key="1">
    <source>
        <dbReference type="EMBL" id="KAF9653631.1"/>
    </source>
</evidence>
<dbReference type="Proteomes" id="UP000886501">
    <property type="component" value="Unassembled WGS sequence"/>
</dbReference>
<dbReference type="EMBL" id="MU117963">
    <property type="protein sequence ID" value="KAF9653631.1"/>
    <property type="molecule type" value="Genomic_DNA"/>
</dbReference>
<gene>
    <name evidence="1" type="ORF">BDM02DRAFT_3086800</name>
</gene>
<proteinExistence type="predicted"/>
<sequence>MLPPEIASQYSLSTSTSFPFPSATQSNSETQKTLVNRWSINKGRIQQGTNNVAFVPDPFPNYQLPSSSSPPSPSGPVLQVTYAKGGSSSSGSGIQFYSLWNSTSDAFRTALLTYEVAFDSTFDWVKGGKLPGLRGGPDPNACDGGSTSDGTCFSTRIMWRKLGDGEAYAYILTPNNLCSDQRVRCNEDFGISLDRGAFTFQAGQWNRINLLVQLNSDPHIANGQIQVFYNDVLAITQQNLQFRRTSDLTVGGMFFSTFYGGSDASWAPSNTTHAYFRNVQLWGGSSASNLTGQRVNGASAISSPSPLLAGLILLMMYFLRWLA</sequence>
<reference evidence="1" key="1">
    <citation type="submission" date="2019-10" db="EMBL/GenBank/DDBJ databases">
        <authorList>
            <consortium name="DOE Joint Genome Institute"/>
            <person name="Kuo A."/>
            <person name="Miyauchi S."/>
            <person name="Kiss E."/>
            <person name="Drula E."/>
            <person name="Kohler A."/>
            <person name="Sanchez-Garcia M."/>
            <person name="Andreopoulos B."/>
            <person name="Barry K.W."/>
            <person name="Bonito G."/>
            <person name="Buee M."/>
            <person name="Carver A."/>
            <person name="Chen C."/>
            <person name="Cichocki N."/>
            <person name="Clum A."/>
            <person name="Culley D."/>
            <person name="Crous P.W."/>
            <person name="Fauchery L."/>
            <person name="Girlanda M."/>
            <person name="Hayes R."/>
            <person name="Keri Z."/>
            <person name="Labutti K."/>
            <person name="Lipzen A."/>
            <person name="Lombard V."/>
            <person name="Magnuson J."/>
            <person name="Maillard F."/>
            <person name="Morin E."/>
            <person name="Murat C."/>
            <person name="Nolan M."/>
            <person name="Ohm R."/>
            <person name="Pangilinan J."/>
            <person name="Pereira M."/>
            <person name="Perotto S."/>
            <person name="Peter M."/>
            <person name="Riley R."/>
            <person name="Sitrit Y."/>
            <person name="Stielow B."/>
            <person name="Szollosi G."/>
            <person name="Zifcakova L."/>
            <person name="Stursova M."/>
            <person name="Spatafora J.W."/>
            <person name="Tedersoo L."/>
            <person name="Vaario L.-M."/>
            <person name="Yamada A."/>
            <person name="Yan M."/>
            <person name="Wang P."/>
            <person name="Xu J."/>
            <person name="Bruns T."/>
            <person name="Baldrian P."/>
            <person name="Vilgalys R."/>
            <person name="Henrissat B."/>
            <person name="Grigoriev I.V."/>
            <person name="Hibbett D."/>
            <person name="Nagy L.G."/>
            <person name="Martin F.M."/>
        </authorList>
    </citation>
    <scope>NUCLEOTIDE SEQUENCE</scope>
    <source>
        <strain evidence="1">P2</strain>
    </source>
</reference>
<name>A0ACB6ZVE3_THEGA</name>
<accession>A0ACB6ZVE3</accession>